<dbReference type="InterPro" id="IPR049484">
    <property type="entry name" value="Rv0078-like_C"/>
</dbReference>
<accession>A0A5C4MGZ0</accession>
<dbReference type="InterPro" id="IPR009057">
    <property type="entry name" value="Homeodomain-like_sf"/>
</dbReference>
<dbReference type="EMBL" id="VDFR01000034">
    <property type="protein sequence ID" value="TNC48650.1"/>
    <property type="molecule type" value="Genomic_DNA"/>
</dbReference>
<sequence>MSYAGSMSRPRSRREQYSDETREALLTTATSMFAERGFAKTALSEVASAAHVTRGAVYHHFKDKKDLYRAVLERTETDGMATIRDAYLAHEDPVAGAMAAMNAYLDRVVDSDYAEIVLRQGPIALGWEEWKACEEQFAAGLIEQIVTALVSAGRLPPLPIATTASVTFSMLGGCGMAIAAAAPEDRLRIKDESAEVLARLVGGILV</sequence>
<dbReference type="Proteomes" id="UP000306740">
    <property type="component" value="Unassembled WGS sequence"/>
</dbReference>
<protein>
    <submittedName>
        <fullName evidence="6">TetR family transcriptional regulator</fullName>
    </submittedName>
</protein>
<feature type="DNA-binding region" description="H-T-H motif" evidence="4">
    <location>
        <begin position="42"/>
        <end position="61"/>
    </location>
</feature>
<dbReference type="InterPro" id="IPR001647">
    <property type="entry name" value="HTH_TetR"/>
</dbReference>
<feature type="domain" description="HTH tetR-type" evidence="5">
    <location>
        <begin position="19"/>
        <end position="79"/>
    </location>
</feature>
<dbReference type="Gene3D" id="1.10.357.10">
    <property type="entry name" value="Tetracycline Repressor, domain 2"/>
    <property type="match status" value="1"/>
</dbReference>
<dbReference type="InterPro" id="IPR050109">
    <property type="entry name" value="HTH-type_TetR-like_transc_reg"/>
</dbReference>
<reference evidence="6 8" key="1">
    <citation type="submission" date="2019-05" db="EMBL/GenBank/DDBJ databases">
        <title>Mumia sp. nov., isolated from the intestinal contents of plateau pika (Ochotona curzoniae) in the Qinghai-Tibet plateau of China.</title>
        <authorList>
            <person name="Tian Z."/>
        </authorList>
    </citation>
    <scope>NUCLEOTIDE SEQUENCE [LARGE SCALE GENOMIC DNA]</scope>
    <source>
        <strain evidence="8">527</strain>
        <strain evidence="6">Z527</strain>
    </source>
</reference>
<dbReference type="AlphaFoldDB" id="A0A5C4MGZ0"/>
<dbReference type="PROSITE" id="PS50977">
    <property type="entry name" value="HTH_TETR_2"/>
    <property type="match status" value="1"/>
</dbReference>
<evidence type="ECO:0000259" key="5">
    <source>
        <dbReference type="PROSITE" id="PS50977"/>
    </source>
</evidence>
<dbReference type="GO" id="GO:0000976">
    <property type="term" value="F:transcription cis-regulatory region binding"/>
    <property type="evidence" value="ECO:0007669"/>
    <property type="project" value="TreeGrafter"/>
</dbReference>
<evidence type="ECO:0000256" key="1">
    <source>
        <dbReference type="ARBA" id="ARBA00023015"/>
    </source>
</evidence>
<organism evidence="6 8">
    <name type="scientific">Mumia zhuanghuii</name>
    <dbReference type="NCBI Taxonomy" id="2585211"/>
    <lineage>
        <taxon>Bacteria</taxon>
        <taxon>Bacillati</taxon>
        <taxon>Actinomycetota</taxon>
        <taxon>Actinomycetes</taxon>
        <taxon>Propionibacteriales</taxon>
        <taxon>Nocardioidaceae</taxon>
        <taxon>Mumia</taxon>
    </lineage>
</organism>
<name>A0A5C4MGZ0_9ACTN</name>
<keyword evidence="2 4" id="KW-0238">DNA-binding</keyword>
<dbReference type="PANTHER" id="PTHR30055">
    <property type="entry name" value="HTH-TYPE TRANSCRIPTIONAL REGULATOR RUTR"/>
    <property type="match status" value="1"/>
</dbReference>
<dbReference type="SUPFAM" id="SSF46689">
    <property type="entry name" value="Homeodomain-like"/>
    <property type="match status" value="1"/>
</dbReference>
<evidence type="ECO:0000256" key="3">
    <source>
        <dbReference type="ARBA" id="ARBA00023163"/>
    </source>
</evidence>
<keyword evidence="1" id="KW-0805">Transcription regulation</keyword>
<dbReference type="PRINTS" id="PR00455">
    <property type="entry name" value="HTHTETR"/>
</dbReference>
<dbReference type="GO" id="GO:0003700">
    <property type="term" value="F:DNA-binding transcription factor activity"/>
    <property type="evidence" value="ECO:0007669"/>
    <property type="project" value="TreeGrafter"/>
</dbReference>
<evidence type="ECO:0000313" key="6">
    <source>
        <dbReference type="EMBL" id="TNC43569.1"/>
    </source>
</evidence>
<evidence type="ECO:0000256" key="2">
    <source>
        <dbReference type="ARBA" id="ARBA00023125"/>
    </source>
</evidence>
<gene>
    <name evidence="7" type="ORF">FHE65_07040</name>
    <name evidence="6" type="ORF">FHE65_18055</name>
</gene>
<keyword evidence="3" id="KW-0804">Transcription</keyword>
<evidence type="ECO:0000313" key="8">
    <source>
        <dbReference type="Proteomes" id="UP000306740"/>
    </source>
</evidence>
<evidence type="ECO:0000313" key="7">
    <source>
        <dbReference type="EMBL" id="TNC48650.1"/>
    </source>
</evidence>
<dbReference type="PANTHER" id="PTHR30055:SF234">
    <property type="entry name" value="HTH-TYPE TRANSCRIPTIONAL REGULATOR BETI"/>
    <property type="match status" value="1"/>
</dbReference>
<dbReference type="EMBL" id="VDFR01000080">
    <property type="protein sequence ID" value="TNC43569.1"/>
    <property type="molecule type" value="Genomic_DNA"/>
</dbReference>
<dbReference type="OrthoDB" id="9805134at2"/>
<evidence type="ECO:0000256" key="4">
    <source>
        <dbReference type="PROSITE-ProRule" id="PRU00335"/>
    </source>
</evidence>
<comment type="caution">
    <text evidence="6">The sequence shown here is derived from an EMBL/GenBank/DDBJ whole genome shotgun (WGS) entry which is preliminary data.</text>
</comment>
<dbReference type="Pfam" id="PF00440">
    <property type="entry name" value="TetR_N"/>
    <property type="match status" value="1"/>
</dbReference>
<proteinExistence type="predicted"/>
<dbReference type="Pfam" id="PF21351">
    <property type="entry name" value="TetR_C_41"/>
    <property type="match status" value="1"/>
</dbReference>